<evidence type="ECO:0000256" key="1">
    <source>
        <dbReference type="SAM" id="MobiDB-lite"/>
    </source>
</evidence>
<name>A0ABD6EJ27_9BILA</name>
<organism evidence="2 3">
    <name type="scientific">Gnathostoma spinigerum</name>
    <dbReference type="NCBI Taxonomy" id="75299"/>
    <lineage>
        <taxon>Eukaryota</taxon>
        <taxon>Metazoa</taxon>
        <taxon>Ecdysozoa</taxon>
        <taxon>Nematoda</taxon>
        <taxon>Chromadorea</taxon>
        <taxon>Rhabditida</taxon>
        <taxon>Spirurina</taxon>
        <taxon>Gnathostomatomorpha</taxon>
        <taxon>Gnathostomatoidea</taxon>
        <taxon>Gnathostomatidae</taxon>
        <taxon>Gnathostoma</taxon>
    </lineage>
</organism>
<dbReference type="AlphaFoldDB" id="A0ABD6EJ27"/>
<keyword evidence="3" id="KW-1185">Reference proteome</keyword>
<feature type="region of interest" description="Disordered" evidence="1">
    <location>
        <begin position="38"/>
        <end position="63"/>
    </location>
</feature>
<reference evidence="2 3" key="1">
    <citation type="submission" date="2024-08" db="EMBL/GenBank/DDBJ databases">
        <title>Gnathostoma spinigerum genome.</title>
        <authorList>
            <person name="Gonzalez-Bertolin B."/>
            <person name="Monzon S."/>
            <person name="Zaballos A."/>
            <person name="Jimenez P."/>
            <person name="Dekumyoy P."/>
            <person name="Varona S."/>
            <person name="Cuesta I."/>
            <person name="Sumanam S."/>
            <person name="Adisakwattana P."/>
            <person name="Gasser R.B."/>
            <person name="Hernandez-Gonzalez A."/>
            <person name="Young N.D."/>
            <person name="Perteguer M.J."/>
        </authorList>
    </citation>
    <scope>NUCLEOTIDE SEQUENCE [LARGE SCALE GENOMIC DNA]</scope>
    <source>
        <strain evidence="2">AL3</strain>
        <tissue evidence="2">Liver</tissue>
    </source>
</reference>
<protein>
    <submittedName>
        <fullName evidence="2">Uncharacterized protein</fullName>
    </submittedName>
</protein>
<accession>A0ABD6EJ27</accession>
<comment type="caution">
    <text evidence="2">The sequence shown here is derived from an EMBL/GenBank/DDBJ whole genome shotgun (WGS) entry which is preliminary data.</text>
</comment>
<dbReference type="EMBL" id="JBGFUD010001727">
    <property type="protein sequence ID" value="MFH4976682.1"/>
    <property type="molecule type" value="Genomic_DNA"/>
</dbReference>
<evidence type="ECO:0000313" key="2">
    <source>
        <dbReference type="EMBL" id="MFH4976682.1"/>
    </source>
</evidence>
<dbReference type="Proteomes" id="UP001608902">
    <property type="component" value="Unassembled WGS sequence"/>
</dbReference>
<gene>
    <name evidence="2" type="ORF">AB6A40_003391</name>
</gene>
<proteinExistence type="predicted"/>
<evidence type="ECO:0000313" key="3">
    <source>
        <dbReference type="Proteomes" id="UP001608902"/>
    </source>
</evidence>
<sequence length="74" mass="8368">MDESSVSLKATCGKILSRFEQNLMELASLPPQHIKCRTVSRMDSDDEKEEAPKGKPVRKQSRISNVVRPTGMFF</sequence>